<dbReference type="PROSITE" id="PS51371">
    <property type="entry name" value="CBS"/>
    <property type="match status" value="1"/>
</dbReference>
<reference evidence="3 4" key="1">
    <citation type="submission" date="2015-01" db="EMBL/GenBank/DDBJ databases">
        <title>Rufibacter sp./DG31D/ whole genome sequencing.</title>
        <authorList>
            <person name="Kim M.K."/>
            <person name="Srinivasan S."/>
            <person name="Lee J.-J."/>
        </authorList>
    </citation>
    <scope>NUCLEOTIDE SEQUENCE [LARGE SCALE GENOMIC DNA]</scope>
    <source>
        <strain evidence="3 4">DG31D</strain>
    </source>
</reference>
<dbReference type="STRING" id="1379910.TH63_16440"/>
<evidence type="ECO:0000313" key="3">
    <source>
        <dbReference type="EMBL" id="AKQ46859.1"/>
    </source>
</evidence>
<dbReference type="OrthoDB" id="1523762at2"/>
<gene>
    <name evidence="3" type="ORF">TH63_16440</name>
</gene>
<dbReference type="InterPro" id="IPR000644">
    <property type="entry name" value="CBS_dom"/>
</dbReference>
<dbReference type="RefSeq" id="WP_048921907.1">
    <property type="nucleotide sequence ID" value="NZ_CP010777.1"/>
</dbReference>
<dbReference type="AlphaFoldDB" id="A0A0H4VSU8"/>
<accession>A0A0H4VSU8</accession>
<dbReference type="CDD" id="cd17783">
    <property type="entry name" value="CBS_pair_bac"/>
    <property type="match status" value="1"/>
</dbReference>
<dbReference type="SUPFAM" id="SSF54631">
    <property type="entry name" value="CBS-domain pair"/>
    <property type="match status" value="1"/>
</dbReference>
<keyword evidence="4" id="KW-1185">Reference proteome</keyword>
<keyword evidence="1" id="KW-0129">CBS domain</keyword>
<sequence>MIAEELINQKVPPLKLSDSGKKAVQWMDEFRLNQLPVVKNRKYLGLVTEENVLDAKNPELILENIPFDFEHVHVQQNQHFYNVMELAIKNKVQVVPVLDELQEYLGVITVNDTIAAFGQMSALQGQGGILVLCMNERDYSLSEISRLVESNNAKILSAYVSPDELDIFKIKLTLKINTTDLGRIVATLERFNYKITAQFHDTPNVQDDQDRLDQLLRYINI</sequence>
<dbReference type="KEGG" id="ruf:TH63_16440"/>
<proteinExistence type="predicted"/>
<name>A0A0H4VSU8_9BACT</name>
<dbReference type="PATRIC" id="fig|1379910.4.peg.3587"/>
<feature type="domain" description="CBS" evidence="2">
    <location>
        <begin position="7"/>
        <end position="63"/>
    </location>
</feature>
<organism evidence="3 4">
    <name type="scientific">Rufibacter radiotolerans</name>
    <dbReference type="NCBI Taxonomy" id="1379910"/>
    <lineage>
        <taxon>Bacteria</taxon>
        <taxon>Pseudomonadati</taxon>
        <taxon>Bacteroidota</taxon>
        <taxon>Cytophagia</taxon>
        <taxon>Cytophagales</taxon>
        <taxon>Hymenobacteraceae</taxon>
        <taxon>Rufibacter</taxon>
    </lineage>
</organism>
<evidence type="ECO:0000259" key="2">
    <source>
        <dbReference type="PROSITE" id="PS51371"/>
    </source>
</evidence>
<dbReference type="EMBL" id="CP010777">
    <property type="protein sequence ID" value="AKQ46859.1"/>
    <property type="molecule type" value="Genomic_DNA"/>
</dbReference>
<dbReference type="Pfam" id="PF00571">
    <property type="entry name" value="CBS"/>
    <property type="match status" value="1"/>
</dbReference>
<dbReference type="InterPro" id="IPR046342">
    <property type="entry name" value="CBS_dom_sf"/>
</dbReference>
<protein>
    <submittedName>
        <fullName evidence="3">Cbs domain containing protein</fullName>
    </submittedName>
</protein>
<evidence type="ECO:0000313" key="4">
    <source>
        <dbReference type="Proteomes" id="UP000036458"/>
    </source>
</evidence>
<dbReference type="Proteomes" id="UP000036458">
    <property type="component" value="Chromosome"/>
</dbReference>
<evidence type="ECO:0000256" key="1">
    <source>
        <dbReference type="PROSITE-ProRule" id="PRU00703"/>
    </source>
</evidence>
<dbReference type="Gene3D" id="3.10.580.10">
    <property type="entry name" value="CBS-domain"/>
    <property type="match status" value="1"/>
</dbReference>